<protein>
    <recommendedName>
        <fullName evidence="1 8">Tyrosine--tRNA ligase</fullName>
        <ecNumber evidence="1 8">6.1.1.1</ecNumber>
    </recommendedName>
</protein>
<evidence type="ECO:0000256" key="10">
    <source>
        <dbReference type="RuleBase" id="RU363036"/>
    </source>
</evidence>
<dbReference type="GO" id="GO:0006437">
    <property type="term" value="P:tyrosyl-tRNA aminoacylation"/>
    <property type="evidence" value="ECO:0007669"/>
    <property type="project" value="UniProtKB-UniRule"/>
</dbReference>
<dbReference type="GO" id="GO:0004831">
    <property type="term" value="F:tyrosine-tRNA ligase activity"/>
    <property type="evidence" value="ECO:0007669"/>
    <property type="project" value="UniProtKB-UniRule"/>
</dbReference>
<dbReference type="Pfam" id="PF00579">
    <property type="entry name" value="tRNA-synt_1b"/>
    <property type="match status" value="1"/>
</dbReference>
<dbReference type="Gene3D" id="1.10.240.10">
    <property type="entry name" value="Tyrosyl-Transfer RNA Synthetase"/>
    <property type="match status" value="1"/>
</dbReference>
<evidence type="ECO:0000256" key="8">
    <source>
        <dbReference type="NCBIfam" id="TIGR00234"/>
    </source>
</evidence>
<dbReference type="PRINTS" id="PR01040">
    <property type="entry name" value="TRNASYNTHTYR"/>
</dbReference>
<reference evidence="12 13" key="1">
    <citation type="journal article" date="2016" name="Nat. Commun.">
        <title>Thousands of microbial genomes shed light on interconnected biogeochemical processes in an aquifer system.</title>
        <authorList>
            <person name="Anantharaman K."/>
            <person name="Brown C.T."/>
            <person name="Hug L.A."/>
            <person name="Sharon I."/>
            <person name="Castelle C.J."/>
            <person name="Probst A.J."/>
            <person name="Thomas B.C."/>
            <person name="Singh A."/>
            <person name="Wilkins M.J."/>
            <person name="Karaoz U."/>
            <person name="Brodie E.L."/>
            <person name="Williams K.H."/>
            <person name="Hubbard S.S."/>
            <person name="Banfield J.F."/>
        </authorList>
    </citation>
    <scope>NUCLEOTIDE SEQUENCE [LARGE SCALE GENOMIC DNA]</scope>
</reference>
<comment type="similarity">
    <text evidence="10">Belongs to the class-I aminoacyl-tRNA synthetase family.</text>
</comment>
<dbReference type="PANTHER" id="PTHR11766:SF1">
    <property type="entry name" value="TYROSINE--TRNA LIGASE"/>
    <property type="match status" value="1"/>
</dbReference>
<organism evidence="12 13">
    <name type="scientific">Candidatus Woesebacteria bacterium RIFCSPHIGHO2_12_FULL_46_16</name>
    <dbReference type="NCBI Taxonomy" id="1802513"/>
    <lineage>
        <taxon>Bacteria</taxon>
        <taxon>Candidatus Woeseibacteriota</taxon>
    </lineage>
</organism>
<dbReference type="Gene3D" id="3.40.50.620">
    <property type="entry name" value="HUPs"/>
    <property type="match status" value="1"/>
</dbReference>
<dbReference type="GO" id="GO:0005829">
    <property type="term" value="C:cytosol"/>
    <property type="evidence" value="ECO:0007669"/>
    <property type="project" value="TreeGrafter"/>
</dbReference>
<keyword evidence="9" id="KW-0694">RNA-binding</keyword>
<dbReference type="GO" id="GO:0003723">
    <property type="term" value="F:RNA binding"/>
    <property type="evidence" value="ECO:0007669"/>
    <property type="project" value="UniProtKB-KW"/>
</dbReference>
<evidence type="ECO:0000256" key="4">
    <source>
        <dbReference type="ARBA" id="ARBA00022840"/>
    </source>
</evidence>
<keyword evidence="3 10" id="KW-0547">Nucleotide-binding</keyword>
<dbReference type="NCBIfam" id="TIGR00234">
    <property type="entry name" value="tyrS"/>
    <property type="match status" value="1"/>
</dbReference>
<dbReference type="InterPro" id="IPR014729">
    <property type="entry name" value="Rossmann-like_a/b/a_fold"/>
</dbReference>
<dbReference type="InterPro" id="IPR002307">
    <property type="entry name" value="Tyr-tRNA-ligase"/>
</dbReference>
<dbReference type="EMBL" id="MGGZ01000006">
    <property type="protein sequence ID" value="OGM57611.1"/>
    <property type="molecule type" value="Genomic_DNA"/>
</dbReference>
<evidence type="ECO:0000256" key="7">
    <source>
        <dbReference type="ARBA" id="ARBA00048248"/>
    </source>
</evidence>
<keyword evidence="2 10" id="KW-0436">Ligase</keyword>
<evidence type="ECO:0000313" key="12">
    <source>
        <dbReference type="EMBL" id="OGM57611.1"/>
    </source>
</evidence>
<dbReference type="Gene3D" id="3.10.290.10">
    <property type="entry name" value="RNA-binding S4 domain"/>
    <property type="match status" value="1"/>
</dbReference>
<dbReference type="SMART" id="SM00363">
    <property type="entry name" value="S4"/>
    <property type="match status" value="1"/>
</dbReference>
<dbReference type="Proteomes" id="UP000178313">
    <property type="component" value="Unassembled WGS sequence"/>
</dbReference>
<keyword evidence="5 10" id="KW-0648">Protein biosynthesis</keyword>
<evidence type="ECO:0000313" key="13">
    <source>
        <dbReference type="Proteomes" id="UP000178313"/>
    </source>
</evidence>
<dbReference type="PROSITE" id="PS50889">
    <property type="entry name" value="S4"/>
    <property type="match status" value="1"/>
</dbReference>
<evidence type="ECO:0000256" key="1">
    <source>
        <dbReference type="ARBA" id="ARBA00013160"/>
    </source>
</evidence>
<keyword evidence="4 10" id="KW-0067">ATP-binding</keyword>
<sequence>MDIEKVLTRGVAQVLPSKEGLKKLIETKKKITLYQGFDPSSPSLHIGHLIGIRKLAQFQALGHKVIFLIGDFTGMIGDPSDKSAARKKLSKKEVLENAKGWKKQIEKILRFDGPNAAEVRYNSEWLSKLSSQEVIELASNFTVQQMEERDFFQDRLKEDKPIYLHEFLYPLLQGYDSVSMGVDLEVGGNDQLFNMLSGRTLMKALKGKEKYVLTMKLLTDTTGKKMGKTEGNAINLTDEPDDMYGKVMSFPDSFIEPGLELLTDLEVSELANRKPLDAKKALAFEIVKQIYGQSEAEKAKKEFERVFQKKDLPSEIPVVSVKEESLPLLDLVFTTKGIASRSEAKRLIAQSAIEVDGKILTDPNEEVKVSEDVVIRIGKTRFFKVKRK</sequence>
<gene>
    <name evidence="12" type="ORF">A3E46_02535</name>
</gene>
<dbReference type="AlphaFoldDB" id="A0A1F8B0T4"/>
<dbReference type="GO" id="GO:0005524">
    <property type="term" value="F:ATP binding"/>
    <property type="evidence" value="ECO:0007669"/>
    <property type="project" value="UniProtKB-KW"/>
</dbReference>
<evidence type="ECO:0000256" key="6">
    <source>
        <dbReference type="ARBA" id="ARBA00023146"/>
    </source>
</evidence>
<dbReference type="CDD" id="cd00165">
    <property type="entry name" value="S4"/>
    <property type="match status" value="1"/>
</dbReference>
<dbReference type="InterPro" id="IPR001412">
    <property type="entry name" value="aa-tRNA-synth_I_CS"/>
</dbReference>
<accession>A0A1F8B0T4</accession>
<proteinExistence type="inferred from homology"/>
<comment type="caution">
    <text evidence="12">The sequence shown here is derived from an EMBL/GenBank/DDBJ whole genome shotgun (WGS) entry which is preliminary data.</text>
</comment>
<dbReference type="InterPro" id="IPR024088">
    <property type="entry name" value="Tyr-tRNA-ligase_bac-type"/>
</dbReference>
<evidence type="ECO:0000256" key="3">
    <source>
        <dbReference type="ARBA" id="ARBA00022741"/>
    </source>
</evidence>
<evidence type="ECO:0000259" key="11">
    <source>
        <dbReference type="SMART" id="SM00363"/>
    </source>
</evidence>
<dbReference type="InterPro" id="IPR002942">
    <property type="entry name" value="S4_RNA-bd"/>
</dbReference>
<comment type="catalytic activity">
    <reaction evidence="7">
        <text>tRNA(Tyr) + L-tyrosine + ATP = L-tyrosyl-tRNA(Tyr) + AMP + diphosphate + H(+)</text>
        <dbReference type="Rhea" id="RHEA:10220"/>
        <dbReference type="Rhea" id="RHEA-COMP:9706"/>
        <dbReference type="Rhea" id="RHEA-COMP:9707"/>
        <dbReference type="ChEBI" id="CHEBI:15378"/>
        <dbReference type="ChEBI" id="CHEBI:30616"/>
        <dbReference type="ChEBI" id="CHEBI:33019"/>
        <dbReference type="ChEBI" id="CHEBI:58315"/>
        <dbReference type="ChEBI" id="CHEBI:78442"/>
        <dbReference type="ChEBI" id="CHEBI:78536"/>
        <dbReference type="ChEBI" id="CHEBI:456215"/>
        <dbReference type="EC" id="6.1.1.1"/>
    </reaction>
</comment>
<name>A0A1F8B0T4_9BACT</name>
<feature type="domain" description="RNA-binding S4" evidence="11">
    <location>
        <begin position="327"/>
        <end position="388"/>
    </location>
</feature>
<dbReference type="PROSITE" id="PS00178">
    <property type="entry name" value="AA_TRNA_LIGASE_I"/>
    <property type="match status" value="1"/>
</dbReference>
<dbReference type="SUPFAM" id="SSF55174">
    <property type="entry name" value="Alpha-L RNA-binding motif"/>
    <property type="match status" value="1"/>
</dbReference>
<evidence type="ECO:0000256" key="9">
    <source>
        <dbReference type="PROSITE-ProRule" id="PRU00182"/>
    </source>
</evidence>
<dbReference type="CDD" id="cd00805">
    <property type="entry name" value="TyrRS_core"/>
    <property type="match status" value="1"/>
</dbReference>
<dbReference type="STRING" id="1802513.A3E46_02535"/>
<dbReference type="Pfam" id="PF01479">
    <property type="entry name" value="S4"/>
    <property type="match status" value="1"/>
</dbReference>
<dbReference type="EC" id="6.1.1.1" evidence="1 8"/>
<dbReference type="SUPFAM" id="SSF52374">
    <property type="entry name" value="Nucleotidylyl transferase"/>
    <property type="match status" value="1"/>
</dbReference>
<dbReference type="PANTHER" id="PTHR11766">
    <property type="entry name" value="TYROSYL-TRNA SYNTHETASE"/>
    <property type="match status" value="1"/>
</dbReference>
<evidence type="ECO:0000256" key="2">
    <source>
        <dbReference type="ARBA" id="ARBA00022598"/>
    </source>
</evidence>
<dbReference type="InterPro" id="IPR036986">
    <property type="entry name" value="S4_RNA-bd_sf"/>
</dbReference>
<evidence type="ECO:0000256" key="5">
    <source>
        <dbReference type="ARBA" id="ARBA00022917"/>
    </source>
</evidence>
<dbReference type="InterPro" id="IPR002305">
    <property type="entry name" value="aa-tRNA-synth_Ic"/>
</dbReference>
<keyword evidence="6 10" id="KW-0030">Aminoacyl-tRNA synthetase</keyword>